<evidence type="ECO:0000313" key="11">
    <source>
        <dbReference type="EMBL" id="ORX41346.1"/>
    </source>
</evidence>
<gene>
    <name evidence="11" type="ORF">BCR36DRAFT_588081</name>
</gene>
<dbReference type="SUPFAM" id="SSF57016">
    <property type="entry name" value="Plant lectins/antimicrobial peptides"/>
    <property type="match status" value="1"/>
</dbReference>
<comment type="caution">
    <text evidence="11">The sequence shown here is derived from an EMBL/GenBank/DDBJ whole genome shotgun (WGS) entry which is preliminary data.</text>
</comment>
<keyword evidence="6" id="KW-1015">Disulfide bond</keyword>
<evidence type="ECO:0000256" key="3">
    <source>
        <dbReference type="ARBA" id="ARBA00022670"/>
    </source>
</evidence>
<feature type="active site" description="Charge relay system" evidence="7">
    <location>
        <position position="306"/>
    </location>
</feature>
<dbReference type="InterPro" id="IPR035992">
    <property type="entry name" value="Ricin_B-like_lectins"/>
</dbReference>
<dbReference type="Pfam" id="PF00082">
    <property type="entry name" value="Peptidase_S8"/>
    <property type="match status" value="1"/>
</dbReference>
<feature type="disulfide bond" evidence="6">
    <location>
        <begin position="594"/>
        <end position="608"/>
    </location>
</feature>
<evidence type="ECO:0000256" key="1">
    <source>
        <dbReference type="ARBA" id="ARBA00011073"/>
    </source>
</evidence>
<feature type="region of interest" description="Disordered" evidence="8">
    <location>
        <begin position="663"/>
        <end position="682"/>
    </location>
</feature>
<dbReference type="PROSITE" id="PS50941">
    <property type="entry name" value="CHIT_BIND_I_2"/>
    <property type="match status" value="1"/>
</dbReference>
<evidence type="ECO:0000256" key="5">
    <source>
        <dbReference type="ARBA" id="ARBA00022825"/>
    </source>
</evidence>
<dbReference type="PROSITE" id="PS00137">
    <property type="entry name" value="SUBTILASE_HIS"/>
    <property type="match status" value="1"/>
</dbReference>
<keyword evidence="4 7" id="KW-0378">Hydrolase</keyword>
<evidence type="ECO:0000256" key="2">
    <source>
        <dbReference type="ARBA" id="ARBA00022669"/>
    </source>
</evidence>
<dbReference type="InterPro" id="IPR023828">
    <property type="entry name" value="Peptidase_S8_Ser-AS"/>
</dbReference>
<accession>A0A1Y1UV47</accession>
<feature type="domain" description="Chitin-binding type-1" evidence="10">
    <location>
        <begin position="571"/>
        <end position="623"/>
    </location>
</feature>
<evidence type="ECO:0000256" key="9">
    <source>
        <dbReference type="SAM" id="SignalP"/>
    </source>
</evidence>
<feature type="chain" id="PRO_5012801862" evidence="9">
    <location>
        <begin position="23"/>
        <end position="1005"/>
    </location>
</feature>
<dbReference type="InterPro" id="IPR000209">
    <property type="entry name" value="Peptidase_S8/S53_dom"/>
</dbReference>
<dbReference type="InterPro" id="IPR050131">
    <property type="entry name" value="Peptidase_S8_subtilisin-like"/>
</dbReference>
<keyword evidence="9" id="KW-0732">Signal</keyword>
<evidence type="ECO:0000256" key="7">
    <source>
        <dbReference type="PROSITE-ProRule" id="PRU01240"/>
    </source>
</evidence>
<evidence type="ECO:0000256" key="6">
    <source>
        <dbReference type="PROSITE-ProRule" id="PRU00261"/>
    </source>
</evidence>
<dbReference type="SUPFAM" id="SSF50370">
    <property type="entry name" value="Ricin B-like lectins"/>
    <property type="match status" value="1"/>
</dbReference>
<reference evidence="11 12" key="2">
    <citation type="submission" date="2016-08" db="EMBL/GenBank/DDBJ databases">
        <title>Pervasive Adenine N6-methylation of Active Genes in Fungi.</title>
        <authorList>
            <consortium name="DOE Joint Genome Institute"/>
            <person name="Mondo S.J."/>
            <person name="Dannebaum R.O."/>
            <person name="Kuo R.C."/>
            <person name="Labutti K."/>
            <person name="Haridas S."/>
            <person name="Kuo A."/>
            <person name="Salamov A."/>
            <person name="Ahrendt S.R."/>
            <person name="Lipzen A."/>
            <person name="Sullivan W."/>
            <person name="Andreopoulos W.B."/>
            <person name="Clum A."/>
            <person name="Lindquist E."/>
            <person name="Daum C."/>
            <person name="Ramamoorthy G.K."/>
            <person name="Gryganskyi A."/>
            <person name="Culley D."/>
            <person name="Magnuson J.K."/>
            <person name="James T.Y."/>
            <person name="O'Malley M.A."/>
            <person name="Stajich J.E."/>
            <person name="Spatafora J.W."/>
            <person name="Visel A."/>
            <person name="Grigoriev I.V."/>
        </authorList>
    </citation>
    <scope>NUCLEOTIDE SEQUENCE [LARGE SCALE GENOMIC DNA]</scope>
    <source>
        <strain evidence="12">finn</strain>
    </source>
</reference>
<sequence>MKYLLKILSLICLFLFTVEVKGDDKFYIIQTVFEEENTDFTREEFILDKINSITGVIKNSINTYNNITFVENEIKKLLSNDYTEDTNPKNTIEKRGDYEKYSYKPNNLINYISSLKTSTDVLYGYLNEVVAEEVSNMEGIIKCIEDIELGEDIIESDFTISYLPNENKNANADKVIDTENFENYYDITKIKEETNWKDVRVQKEAYSHLSLISQYKYDSNNIHLYDNNYYITDTAGEGVDIFIIDRGINTIHLDFTEDDEKNENEQIKRTVTCDAIIQNGTIEILNPSDKRTKICSLEKNGKMPVHGTRVASVAAGCHFGVAKKANIHAIATDMSIGSLLLALTYLRDNAKSINPNKTVVNMSFGAYDIEDYSVLNDLINELSKLGFMFVASAGNNKVDGCTIQHGDFPKIGYHIPSFYENVISVGAIGDEELYQEDYFNGQSSDIYSIASFSNYGYCTDIFAPGYVYAAYHPEQYIKDFNENKVSKGFMYAMGTSYSAPIVAGIAALLISENRDTVYNQKILRNELVELSQKNVIVDNYVFNNIRLENTPNRLVNNGKKSVYSRDNIYNDNSCGIYAGNRKCPKIPNSSKLNCCSIDGICGSSTKYCLQRNGCQSEFGECAITSIQYKSTTTKLTTNASTSLTSTRTTTVIKTIFTPITESTPTITPTSTPAPTSTSSNTSINSMEKSYITTDHKLGWLYITDNSNEKERYLCLSLNSNNVYSKPILKECSYSDYNKWYVPMTKPGYYINSFDTSLCLELNSLDKYSGVNSCYDVSSILPVLSTGKIQTSDDYCFSILIKGINYLGGMDCKSITSDYQWKFSGTYSNIGKENLLEKEEKEKEEEDDEDEDFVDVDITNGNFRSSNAVKSWIYNQKLKLCLSWNGSILSRPLLKKCTYNDLNLWYVANDKLKKGYYVNSYDNSFCISVTTTNNVIIKRCDENVVMFKNKNGTIQKMDSDNSLCLGIFNFNESIDYINEKNIKIVMEECSNEDDQNWVVTTTLPGQ</sequence>
<dbReference type="Proteomes" id="UP000193719">
    <property type="component" value="Unassembled WGS sequence"/>
</dbReference>
<dbReference type="InterPro" id="IPR001002">
    <property type="entry name" value="Chitin-bd_1"/>
</dbReference>
<evidence type="ECO:0000259" key="10">
    <source>
        <dbReference type="PROSITE" id="PS50941"/>
    </source>
</evidence>
<dbReference type="OrthoDB" id="206201at2759"/>
<dbReference type="GO" id="GO:0006508">
    <property type="term" value="P:proteolysis"/>
    <property type="evidence" value="ECO:0007669"/>
    <property type="project" value="UniProtKB-KW"/>
</dbReference>
<dbReference type="PRINTS" id="PR00723">
    <property type="entry name" value="SUBTILISIN"/>
</dbReference>
<dbReference type="EMBL" id="MCFH01000091">
    <property type="protein sequence ID" value="ORX41346.1"/>
    <property type="molecule type" value="Genomic_DNA"/>
</dbReference>
<protein>
    <submittedName>
        <fullName evidence="11">Subtilisin-like protein</fullName>
    </submittedName>
</protein>
<dbReference type="GO" id="GO:0005615">
    <property type="term" value="C:extracellular space"/>
    <property type="evidence" value="ECO:0007669"/>
    <property type="project" value="TreeGrafter"/>
</dbReference>
<keyword evidence="12" id="KW-1185">Reference proteome</keyword>
<keyword evidence="5 7" id="KW-0720">Serine protease</keyword>
<dbReference type="STRING" id="1754191.A0A1Y1UV47"/>
<dbReference type="InterPro" id="IPR036861">
    <property type="entry name" value="Endochitinase-like_sf"/>
</dbReference>
<dbReference type="GO" id="GO:0008061">
    <property type="term" value="F:chitin binding"/>
    <property type="evidence" value="ECO:0007669"/>
    <property type="project" value="UniProtKB-UniRule"/>
</dbReference>
<dbReference type="PANTHER" id="PTHR43806:SF11">
    <property type="entry name" value="CEREVISIN-RELATED"/>
    <property type="match status" value="1"/>
</dbReference>
<dbReference type="PROSITE" id="PS00138">
    <property type="entry name" value="SUBTILASE_SER"/>
    <property type="match status" value="1"/>
</dbReference>
<comment type="similarity">
    <text evidence="1 7">Belongs to the peptidase S8 family.</text>
</comment>
<dbReference type="Gene3D" id="3.40.50.200">
    <property type="entry name" value="Peptidase S8/S53 domain"/>
    <property type="match status" value="1"/>
</dbReference>
<proteinExistence type="inferred from homology"/>
<dbReference type="InterPro" id="IPR036852">
    <property type="entry name" value="Peptidase_S8/S53_dom_sf"/>
</dbReference>
<dbReference type="Gene3D" id="3.30.60.10">
    <property type="entry name" value="Endochitinase-like"/>
    <property type="match status" value="1"/>
</dbReference>
<dbReference type="PROSITE" id="PS50231">
    <property type="entry name" value="RICIN_B_LECTIN"/>
    <property type="match status" value="1"/>
</dbReference>
<evidence type="ECO:0000256" key="4">
    <source>
        <dbReference type="ARBA" id="ARBA00022801"/>
    </source>
</evidence>
<dbReference type="SUPFAM" id="SSF52743">
    <property type="entry name" value="Subtilisin-like"/>
    <property type="match status" value="1"/>
</dbReference>
<dbReference type="InterPro" id="IPR015500">
    <property type="entry name" value="Peptidase_S8_subtilisin-rel"/>
</dbReference>
<organism evidence="11 12">
    <name type="scientific">Piromyces finnis</name>
    <dbReference type="NCBI Taxonomy" id="1754191"/>
    <lineage>
        <taxon>Eukaryota</taxon>
        <taxon>Fungi</taxon>
        <taxon>Fungi incertae sedis</taxon>
        <taxon>Chytridiomycota</taxon>
        <taxon>Chytridiomycota incertae sedis</taxon>
        <taxon>Neocallimastigomycetes</taxon>
        <taxon>Neocallimastigales</taxon>
        <taxon>Neocallimastigaceae</taxon>
        <taxon>Piromyces</taxon>
    </lineage>
</organism>
<dbReference type="CDD" id="cd00035">
    <property type="entry name" value="ChtBD1"/>
    <property type="match status" value="1"/>
</dbReference>
<dbReference type="PANTHER" id="PTHR43806">
    <property type="entry name" value="PEPTIDASE S8"/>
    <property type="match status" value="1"/>
</dbReference>
<feature type="signal peptide" evidence="9">
    <location>
        <begin position="1"/>
        <end position="22"/>
    </location>
</feature>
<keyword evidence="3 7" id="KW-0645">Protease</keyword>
<dbReference type="AlphaFoldDB" id="A0A1Y1UV47"/>
<keyword evidence="2 6" id="KW-0147">Chitin-binding</keyword>
<feature type="active site" description="Charge relay system" evidence="7">
    <location>
        <position position="245"/>
    </location>
</feature>
<comment type="caution">
    <text evidence="6">Lacks conserved residue(s) required for the propagation of feature annotation.</text>
</comment>
<evidence type="ECO:0000256" key="8">
    <source>
        <dbReference type="SAM" id="MobiDB-lite"/>
    </source>
</evidence>
<reference evidence="11 12" key="1">
    <citation type="submission" date="2016-08" db="EMBL/GenBank/DDBJ databases">
        <title>Genomes of anaerobic fungi encode conserved fungal cellulosomes for biomass hydrolysis.</title>
        <authorList>
            <consortium name="DOE Joint Genome Institute"/>
            <person name="Haitjema C.H."/>
            <person name="Gilmore S.P."/>
            <person name="Henske J.K."/>
            <person name="Solomon K.V."/>
            <person name="De Groot R."/>
            <person name="Kuo A."/>
            <person name="Mondo S.J."/>
            <person name="Salamov A.A."/>
            <person name="Labutti K."/>
            <person name="Zhao Z."/>
            <person name="Chiniquy J."/>
            <person name="Barry K."/>
            <person name="Brewer H.M."/>
            <person name="Purvine S.O."/>
            <person name="Wright A.T."/>
            <person name="Boxma B."/>
            <person name="Van Alen T."/>
            <person name="Hackstein J.H."/>
            <person name="Baker S.E."/>
            <person name="Grigoriev I.V."/>
            <person name="O'Malley M.A."/>
        </authorList>
    </citation>
    <scope>NUCLEOTIDE SEQUENCE [LARGE SCALE GENOMIC DNA]</scope>
    <source>
        <strain evidence="12">finn</strain>
    </source>
</reference>
<evidence type="ECO:0000313" key="12">
    <source>
        <dbReference type="Proteomes" id="UP000193719"/>
    </source>
</evidence>
<name>A0A1Y1UV47_9FUNG</name>
<dbReference type="PROSITE" id="PS51892">
    <property type="entry name" value="SUBTILASE"/>
    <property type="match status" value="1"/>
</dbReference>
<feature type="active site" description="Charge relay system" evidence="7">
    <location>
        <position position="496"/>
    </location>
</feature>
<dbReference type="InterPro" id="IPR022398">
    <property type="entry name" value="Peptidase_S8_His-AS"/>
</dbReference>
<dbReference type="GO" id="GO:0004252">
    <property type="term" value="F:serine-type endopeptidase activity"/>
    <property type="evidence" value="ECO:0007669"/>
    <property type="project" value="UniProtKB-UniRule"/>
</dbReference>